<dbReference type="KEGG" id="lbc:LACBIDRAFT_318918"/>
<name>B0D7F4_LACBS</name>
<evidence type="ECO:0000313" key="1">
    <source>
        <dbReference type="EMBL" id="EDR09643.1"/>
    </source>
</evidence>
<dbReference type="InParanoid" id="B0D7F4"/>
<evidence type="ECO:0000313" key="2">
    <source>
        <dbReference type="Proteomes" id="UP000001194"/>
    </source>
</evidence>
<proteinExistence type="predicted"/>
<dbReference type="EMBL" id="DS547099">
    <property type="protein sequence ID" value="EDR09643.1"/>
    <property type="molecule type" value="Genomic_DNA"/>
</dbReference>
<dbReference type="GeneID" id="6075310"/>
<dbReference type="HOGENOM" id="CLU_2558662_0_0_1"/>
<dbReference type="Proteomes" id="UP000001194">
    <property type="component" value="Unassembled WGS sequence"/>
</dbReference>
<sequence>MSATLTWRLCHPVDKDTNLLPLQAPSPGFTFLRHHHFVTLTALSNFFLKRLEENFASRRKVLRCDYALKYSERVTEIPSITI</sequence>
<dbReference type="AlphaFoldDB" id="B0D7F4"/>
<organism evidence="2">
    <name type="scientific">Laccaria bicolor (strain S238N-H82 / ATCC MYA-4686)</name>
    <name type="common">Bicoloured deceiver</name>
    <name type="synonym">Laccaria laccata var. bicolor</name>
    <dbReference type="NCBI Taxonomy" id="486041"/>
    <lineage>
        <taxon>Eukaryota</taxon>
        <taxon>Fungi</taxon>
        <taxon>Dikarya</taxon>
        <taxon>Basidiomycota</taxon>
        <taxon>Agaricomycotina</taxon>
        <taxon>Agaricomycetes</taxon>
        <taxon>Agaricomycetidae</taxon>
        <taxon>Agaricales</taxon>
        <taxon>Agaricineae</taxon>
        <taxon>Hydnangiaceae</taxon>
        <taxon>Laccaria</taxon>
    </lineage>
</organism>
<keyword evidence="2" id="KW-1185">Reference proteome</keyword>
<accession>B0D7F4</accession>
<reference evidence="1 2" key="1">
    <citation type="journal article" date="2008" name="Nature">
        <title>The genome of Laccaria bicolor provides insights into mycorrhizal symbiosis.</title>
        <authorList>
            <person name="Martin F."/>
            <person name="Aerts A."/>
            <person name="Ahren D."/>
            <person name="Brun A."/>
            <person name="Danchin E.G.J."/>
            <person name="Duchaussoy F."/>
            <person name="Gibon J."/>
            <person name="Kohler A."/>
            <person name="Lindquist E."/>
            <person name="Pereda V."/>
            <person name="Salamov A."/>
            <person name="Shapiro H.J."/>
            <person name="Wuyts J."/>
            <person name="Blaudez D."/>
            <person name="Buee M."/>
            <person name="Brokstein P."/>
            <person name="Canbaeck B."/>
            <person name="Cohen D."/>
            <person name="Courty P.E."/>
            <person name="Coutinho P.M."/>
            <person name="Delaruelle C."/>
            <person name="Detter J.C."/>
            <person name="Deveau A."/>
            <person name="DiFazio S."/>
            <person name="Duplessis S."/>
            <person name="Fraissinet-Tachet L."/>
            <person name="Lucic E."/>
            <person name="Frey-Klett P."/>
            <person name="Fourrey C."/>
            <person name="Feussner I."/>
            <person name="Gay G."/>
            <person name="Grimwood J."/>
            <person name="Hoegger P.J."/>
            <person name="Jain P."/>
            <person name="Kilaru S."/>
            <person name="Labbe J."/>
            <person name="Lin Y.C."/>
            <person name="Legue V."/>
            <person name="Le Tacon F."/>
            <person name="Marmeisse R."/>
            <person name="Melayah D."/>
            <person name="Montanini B."/>
            <person name="Muratet M."/>
            <person name="Nehls U."/>
            <person name="Niculita-Hirzel H."/>
            <person name="Oudot-Le Secq M.P."/>
            <person name="Peter M."/>
            <person name="Quesneville H."/>
            <person name="Rajashekar B."/>
            <person name="Reich M."/>
            <person name="Rouhier N."/>
            <person name="Schmutz J."/>
            <person name="Yin T."/>
            <person name="Chalot M."/>
            <person name="Henrissat B."/>
            <person name="Kuees U."/>
            <person name="Lucas S."/>
            <person name="Van de Peer Y."/>
            <person name="Podila G.K."/>
            <person name="Polle A."/>
            <person name="Pukkila P.J."/>
            <person name="Richardson P.M."/>
            <person name="Rouze P."/>
            <person name="Sanders I.R."/>
            <person name="Stajich J.E."/>
            <person name="Tunlid A."/>
            <person name="Tuskan G."/>
            <person name="Grigoriev I.V."/>
        </authorList>
    </citation>
    <scope>NUCLEOTIDE SEQUENCE [LARGE SCALE GENOMIC DNA]</scope>
    <source>
        <strain evidence="2">S238N-H82 / ATCC MYA-4686</strain>
    </source>
</reference>
<protein>
    <submittedName>
        <fullName evidence="1">Predicted protein</fullName>
    </submittedName>
</protein>
<dbReference type="RefSeq" id="XP_001879992.1">
    <property type="nucleotide sequence ID" value="XM_001879957.1"/>
</dbReference>
<gene>
    <name evidence="1" type="ORF">LACBIDRAFT_318918</name>
</gene>